<dbReference type="AlphaFoldDB" id="A0A8T0IYR6"/>
<dbReference type="EMBL" id="CM026422">
    <property type="protein sequence ID" value="KAG0588485.1"/>
    <property type="molecule type" value="Genomic_DNA"/>
</dbReference>
<proteinExistence type="predicted"/>
<feature type="chain" id="PRO_5035804317" evidence="1">
    <location>
        <begin position="19"/>
        <end position="54"/>
    </location>
</feature>
<keyword evidence="1" id="KW-0732">Signal</keyword>
<evidence type="ECO:0000256" key="1">
    <source>
        <dbReference type="SAM" id="SignalP"/>
    </source>
</evidence>
<name>A0A8T0IYR6_CERPU</name>
<accession>A0A8T0IYR6</accession>
<organism evidence="2 3">
    <name type="scientific">Ceratodon purpureus</name>
    <name type="common">Fire moss</name>
    <name type="synonym">Dicranum purpureum</name>
    <dbReference type="NCBI Taxonomy" id="3225"/>
    <lineage>
        <taxon>Eukaryota</taxon>
        <taxon>Viridiplantae</taxon>
        <taxon>Streptophyta</taxon>
        <taxon>Embryophyta</taxon>
        <taxon>Bryophyta</taxon>
        <taxon>Bryophytina</taxon>
        <taxon>Bryopsida</taxon>
        <taxon>Dicranidae</taxon>
        <taxon>Pseudoditrichales</taxon>
        <taxon>Ditrichaceae</taxon>
        <taxon>Ceratodon</taxon>
    </lineage>
</organism>
<evidence type="ECO:0000313" key="2">
    <source>
        <dbReference type="EMBL" id="KAG0588485.1"/>
    </source>
</evidence>
<keyword evidence="3" id="KW-1185">Reference proteome</keyword>
<feature type="signal peptide" evidence="1">
    <location>
        <begin position="1"/>
        <end position="18"/>
    </location>
</feature>
<sequence length="54" mass="6027">MLMLWPWTTCSCVRIVQQASPPASTLSTPNPRSYSNTPTLILSAQCTCLCSRFY</sequence>
<gene>
    <name evidence="2" type="ORF">KC19_2G246500</name>
</gene>
<reference evidence="2" key="1">
    <citation type="submission" date="2020-06" db="EMBL/GenBank/DDBJ databases">
        <title>WGS assembly of Ceratodon purpureus strain R40.</title>
        <authorList>
            <person name="Carey S.B."/>
            <person name="Jenkins J."/>
            <person name="Shu S."/>
            <person name="Lovell J.T."/>
            <person name="Sreedasyam A."/>
            <person name="Maumus F."/>
            <person name="Tiley G.P."/>
            <person name="Fernandez-Pozo N."/>
            <person name="Barry K."/>
            <person name="Chen C."/>
            <person name="Wang M."/>
            <person name="Lipzen A."/>
            <person name="Daum C."/>
            <person name="Saski C.A."/>
            <person name="Payton A.C."/>
            <person name="Mcbreen J.C."/>
            <person name="Conrad R.E."/>
            <person name="Kollar L.M."/>
            <person name="Olsson S."/>
            <person name="Huttunen S."/>
            <person name="Landis J.B."/>
            <person name="Wickett N.J."/>
            <person name="Johnson M.G."/>
            <person name="Rensing S.A."/>
            <person name="Grimwood J."/>
            <person name="Schmutz J."/>
            <person name="Mcdaniel S.F."/>
        </authorList>
    </citation>
    <scope>NUCLEOTIDE SEQUENCE</scope>
    <source>
        <strain evidence="2">R40</strain>
    </source>
</reference>
<evidence type="ECO:0000313" key="3">
    <source>
        <dbReference type="Proteomes" id="UP000822688"/>
    </source>
</evidence>
<comment type="caution">
    <text evidence="2">The sequence shown here is derived from an EMBL/GenBank/DDBJ whole genome shotgun (WGS) entry which is preliminary data.</text>
</comment>
<dbReference type="Proteomes" id="UP000822688">
    <property type="component" value="Chromosome 2"/>
</dbReference>
<protein>
    <submittedName>
        <fullName evidence="2">Uncharacterized protein</fullName>
    </submittedName>
</protein>